<feature type="compositionally biased region" description="Low complexity" evidence="1">
    <location>
        <begin position="178"/>
        <end position="204"/>
    </location>
</feature>
<feature type="compositionally biased region" description="Polar residues" evidence="1">
    <location>
        <begin position="365"/>
        <end position="384"/>
    </location>
</feature>
<feature type="compositionally biased region" description="Polar residues" evidence="1">
    <location>
        <begin position="159"/>
        <end position="177"/>
    </location>
</feature>
<keyword evidence="4" id="KW-1185">Reference proteome</keyword>
<sequence>MSDINVDDTDTTSILYTGSWVALGGGPPDEFDGTVHSTNDSGASATIRFQGNRIVLRCTVPEGTGSMSMISFLDGKMISLLTRPSHSDMAFYNDTWFDTTTTLADGVHELTVQNAGGASDSPFQLDRFIITGSVIPVPPGKTVSSSSVGANPATPAGRPSSTQSSSTALNTKASPSQSSLSISSGLSSSTSSSTSGTSSSVSSATAGITTVTESGQTVTLVTAADGSIQTQGVSLQRSSGSHFSSNIGGVVGSVLGGIACLLFLVLLFLFYSRRRRLATQHRSALGDSERPGQPRDMSSITPFVLNDSHARSGTKIVPPADLVYTLNKAHIALSGPSDEITYIVSCRFPEPIDHTAGTYEENNVQVHANDNSVSPDQTTENTTDGRVYRPHSLSRSREGLIFPKSPRGTRNPSQRSNHSNPRPPRQPTDINDFPPSYQSIRNHDSYHLIHVQTPSTLGSGTR</sequence>
<feature type="region of interest" description="Disordered" evidence="1">
    <location>
        <begin position="141"/>
        <end position="204"/>
    </location>
</feature>
<evidence type="ECO:0000313" key="3">
    <source>
        <dbReference type="EMBL" id="KAF4618555.1"/>
    </source>
</evidence>
<feature type="region of interest" description="Disordered" evidence="1">
    <location>
        <begin position="365"/>
        <end position="440"/>
    </location>
</feature>
<protein>
    <submittedName>
        <fullName evidence="3">Uncharacterized protein</fullName>
    </submittedName>
</protein>
<feature type="transmembrane region" description="Helical" evidence="2">
    <location>
        <begin position="247"/>
        <end position="271"/>
    </location>
</feature>
<dbReference type="Proteomes" id="UP000521872">
    <property type="component" value="Unassembled WGS sequence"/>
</dbReference>
<dbReference type="Gene3D" id="2.60.120.260">
    <property type="entry name" value="Galactose-binding domain-like"/>
    <property type="match status" value="1"/>
</dbReference>
<dbReference type="EMBL" id="JAACJL010000017">
    <property type="protein sequence ID" value="KAF4618555.1"/>
    <property type="molecule type" value="Genomic_DNA"/>
</dbReference>
<keyword evidence="2" id="KW-1133">Transmembrane helix</keyword>
<keyword evidence="2" id="KW-0472">Membrane</keyword>
<name>A0A8H4VSC7_9AGAR</name>
<evidence type="ECO:0000256" key="2">
    <source>
        <dbReference type="SAM" id="Phobius"/>
    </source>
</evidence>
<gene>
    <name evidence="3" type="ORF">D9613_010057</name>
</gene>
<accession>A0A8H4VSC7</accession>
<feature type="compositionally biased region" description="Polar residues" evidence="1">
    <location>
        <begin position="408"/>
        <end position="420"/>
    </location>
</feature>
<comment type="caution">
    <text evidence="3">The sequence shown here is derived from an EMBL/GenBank/DDBJ whole genome shotgun (WGS) entry which is preliminary data.</text>
</comment>
<evidence type="ECO:0000256" key="1">
    <source>
        <dbReference type="SAM" id="MobiDB-lite"/>
    </source>
</evidence>
<reference evidence="3 4" key="1">
    <citation type="submission" date="2019-12" db="EMBL/GenBank/DDBJ databases">
        <authorList>
            <person name="Floudas D."/>
            <person name="Bentzer J."/>
            <person name="Ahren D."/>
            <person name="Johansson T."/>
            <person name="Persson P."/>
            <person name="Tunlid A."/>
        </authorList>
    </citation>
    <scope>NUCLEOTIDE SEQUENCE [LARGE SCALE GENOMIC DNA]</scope>
    <source>
        <strain evidence="3 4">CBS 102.39</strain>
    </source>
</reference>
<dbReference type="AlphaFoldDB" id="A0A8H4VSC7"/>
<organism evidence="3 4">
    <name type="scientific">Agrocybe pediades</name>
    <dbReference type="NCBI Taxonomy" id="84607"/>
    <lineage>
        <taxon>Eukaryota</taxon>
        <taxon>Fungi</taxon>
        <taxon>Dikarya</taxon>
        <taxon>Basidiomycota</taxon>
        <taxon>Agaricomycotina</taxon>
        <taxon>Agaricomycetes</taxon>
        <taxon>Agaricomycetidae</taxon>
        <taxon>Agaricales</taxon>
        <taxon>Agaricineae</taxon>
        <taxon>Strophariaceae</taxon>
        <taxon>Agrocybe</taxon>
    </lineage>
</organism>
<keyword evidence="2" id="KW-0812">Transmembrane</keyword>
<evidence type="ECO:0000313" key="4">
    <source>
        <dbReference type="Proteomes" id="UP000521872"/>
    </source>
</evidence>
<proteinExistence type="predicted"/>